<name>A0ABQ5N9X2_9CLOT</name>
<keyword evidence="4" id="KW-0804">Transcription</keyword>
<dbReference type="Pfam" id="PF00126">
    <property type="entry name" value="HTH_1"/>
    <property type="match status" value="1"/>
</dbReference>
<keyword evidence="2" id="KW-0805">Transcription regulation</keyword>
<dbReference type="PANTHER" id="PTHR30126">
    <property type="entry name" value="HTH-TYPE TRANSCRIPTIONAL REGULATOR"/>
    <property type="match status" value="1"/>
</dbReference>
<evidence type="ECO:0000256" key="1">
    <source>
        <dbReference type="ARBA" id="ARBA00009437"/>
    </source>
</evidence>
<sequence>MTIKHLRIFVTVCNLGSITAAANKLYLAQPSVSLAIRELEEHYGIKLFDRISKKLYITEPGKKLLNYASHIISLFDEMEKEIKNWDSSGLLRIGSSITIGNYLLPKFVQDFQKHYPNIKVQVTIDTSEKIERMVISNIIDFAFVEGIVHSTLIQYEKLMDDDLVLICGTEHPLNYYNEVDIEMLKEYEFILREKGSGVREFFDSIMLLHGIEINPIWESVSTQAVIKAVSVGLGISVLPYHLVERDLKAGSIKQIKIKNVSLTRQFNIIYHKNKYLTNSMKEFINLCKI</sequence>
<reference evidence="6 7" key="1">
    <citation type="journal article" date="2024" name="Int. J. Syst. Evol. Microbiol.">
        <title>Clostridium omnivorum sp. nov., isolated from anoxic soil under the treatment of reductive soil disinfestation.</title>
        <authorList>
            <person name="Ueki A."/>
            <person name="Tonouchi A."/>
            <person name="Kaku N."/>
            <person name="Honma S."/>
            <person name="Ueki K."/>
        </authorList>
    </citation>
    <scope>NUCLEOTIDE SEQUENCE [LARGE SCALE GENOMIC DNA]</scope>
    <source>
        <strain evidence="6 7">E14</strain>
    </source>
</reference>
<dbReference type="Proteomes" id="UP001208567">
    <property type="component" value="Unassembled WGS sequence"/>
</dbReference>
<evidence type="ECO:0000313" key="7">
    <source>
        <dbReference type="Proteomes" id="UP001208567"/>
    </source>
</evidence>
<dbReference type="PROSITE" id="PS50931">
    <property type="entry name" value="HTH_LYSR"/>
    <property type="match status" value="1"/>
</dbReference>
<keyword evidence="7" id="KW-1185">Reference proteome</keyword>
<dbReference type="EMBL" id="BRXR01000001">
    <property type="protein sequence ID" value="GLC32015.1"/>
    <property type="molecule type" value="Genomic_DNA"/>
</dbReference>
<feature type="domain" description="HTH lysR-type" evidence="5">
    <location>
        <begin position="1"/>
        <end position="58"/>
    </location>
</feature>
<evidence type="ECO:0000313" key="6">
    <source>
        <dbReference type="EMBL" id="GLC32015.1"/>
    </source>
</evidence>
<dbReference type="Gene3D" id="1.10.10.10">
    <property type="entry name" value="Winged helix-like DNA-binding domain superfamily/Winged helix DNA-binding domain"/>
    <property type="match status" value="1"/>
</dbReference>
<dbReference type="Pfam" id="PF03466">
    <property type="entry name" value="LysR_substrate"/>
    <property type="match status" value="1"/>
</dbReference>
<accession>A0ABQ5N9X2</accession>
<evidence type="ECO:0000259" key="5">
    <source>
        <dbReference type="PROSITE" id="PS50931"/>
    </source>
</evidence>
<protein>
    <submittedName>
        <fullName evidence="6">LysR family transcriptional regulator</fullName>
    </submittedName>
</protein>
<keyword evidence="3" id="KW-0238">DNA-binding</keyword>
<gene>
    <name evidence="6" type="ORF">bsdE14_34250</name>
</gene>
<proteinExistence type="inferred from homology"/>
<evidence type="ECO:0000256" key="3">
    <source>
        <dbReference type="ARBA" id="ARBA00023125"/>
    </source>
</evidence>
<dbReference type="CDD" id="cd08420">
    <property type="entry name" value="PBP2_CysL_like"/>
    <property type="match status" value="1"/>
</dbReference>
<evidence type="ECO:0000256" key="4">
    <source>
        <dbReference type="ARBA" id="ARBA00023163"/>
    </source>
</evidence>
<dbReference type="InterPro" id="IPR005119">
    <property type="entry name" value="LysR_subst-bd"/>
</dbReference>
<dbReference type="PRINTS" id="PR00039">
    <property type="entry name" value="HTHLYSR"/>
</dbReference>
<dbReference type="InterPro" id="IPR036388">
    <property type="entry name" value="WH-like_DNA-bd_sf"/>
</dbReference>
<dbReference type="RefSeq" id="WP_264851327.1">
    <property type="nucleotide sequence ID" value="NZ_BRXR01000001.1"/>
</dbReference>
<dbReference type="InterPro" id="IPR000847">
    <property type="entry name" value="LysR_HTH_N"/>
</dbReference>
<dbReference type="Gene3D" id="3.40.190.290">
    <property type="match status" value="1"/>
</dbReference>
<organism evidence="6 7">
    <name type="scientific">Clostridium omnivorum</name>
    <dbReference type="NCBI Taxonomy" id="1604902"/>
    <lineage>
        <taxon>Bacteria</taxon>
        <taxon>Bacillati</taxon>
        <taxon>Bacillota</taxon>
        <taxon>Clostridia</taxon>
        <taxon>Eubacteriales</taxon>
        <taxon>Clostridiaceae</taxon>
        <taxon>Clostridium</taxon>
    </lineage>
</organism>
<dbReference type="SUPFAM" id="SSF53850">
    <property type="entry name" value="Periplasmic binding protein-like II"/>
    <property type="match status" value="1"/>
</dbReference>
<evidence type="ECO:0000256" key="2">
    <source>
        <dbReference type="ARBA" id="ARBA00023015"/>
    </source>
</evidence>
<dbReference type="PANTHER" id="PTHR30126:SF64">
    <property type="entry name" value="HTH-TYPE TRANSCRIPTIONAL REGULATOR CITR"/>
    <property type="match status" value="1"/>
</dbReference>
<comment type="caution">
    <text evidence="6">The sequence shown here is derived from an EMBL/GenBank/DDBJ whole genome shotgun (WGS) entry which is preliminary data.</text>
</comment>
<comment type="similarity">
    <text evidence="1">Belongs to the LysR transcriptional regulatory family.</text>
</comment>
<dbReference type="InterPro" id="IPR036390">
    <property type="entry name" value="WH_DNA-bd_sf"/>
</dbReference>
<dbReference type="SUPFAM" id="SSF46785">
    <property type="entry name" value="Winged helix' DNA-binding domain"/>
    <property type="match status" value="1"/>
</dbReference>